<dbReference type="GeneTree" id="ENSGT01000000214687"/>
<dbReference type="PRINTS" id="PR00929">
    <property type="entry name" value="ATHOOK"/>
</dbReference>
<dbReference type="KEGG" id="hcq:109507177"/>
<evidence type="ECO:0000256" key="6">
    <source>
        <dbReference type="ARBA" id="ARBA00023015"/>
    </source>
</evidence>
<keyword evidence="9" id="KW-0539">Nucleus</keyword>
<dbReference type="GeneID" id="109507177"/>
<keyword evidence="8" id="KW-0804">Transcription</keyword>
<dbReference type="PANTHER" id="PTHR23341:SF4">
    <property type="entry name" value="HIGH MOBILITY GROUP PROTEIN HMGI-C"/>
    <property type="match status" value="1"/>
</dbReference>
<dbReference type="OrthoDB" id="8956416at2759"/>
<evidence type="ECO:0000313" key="11">
    <source>
        <dbReference type="Ensembl" id="ENSHCOP00000001246.1"/>
    </source>
</evidence>
<dbReference type="GO" id="GO:0000785">
    <property type="term" value="C:chromatin"/>
    <property type="evidence" value="ECO:0007669"/>
    <property type="project" value="InterPro"/>
</dbReference>
<feature type="compositionally biased region" description="Basic residues" evidence="10">
    <location>
        <begin position="74"/>
        <end position="83"/>
    </location>
</feature>
<dbReference type="GO" id="GO:0010557">
    <property type="term" value="P:positive regulation of macromolecule biosynthetic process"/>
    <property type="evidence" value="ECO:0007669"/>
    <property type="project" value="UniProtKB-ARBA"/>
</dbReference>
<dbReference type="SMART" id="SM00384">
    <property type="entry name" value="AT_hook"/>
    <property type="match status" value="3"/>
</dbReference>
<keyword evidence="4" id="KW-0677">Repeat</keyword>
<sequence>MSSCGPKEPSSPRPNTLQPAAEPQQRRGRGRPRKQQLEPLGPPAPKRPRGRPKGSKNKGSKTVFKKVEPDGARRPKGRPRKWLQKVIAKGSEEQKVSSEEGEPAPSLSEPSLSQEEGQ</sequence>
<dbReference type="Ensembl" id="ENSHCOT00000012421.1">
    <property type="protein sequence ID" value="ENSHCOP00000001261.1"/>
    <property type="gene ID" value="ENSHCOG00000002177.1"/>
</dbReference>
<evidence type="ECO:0000313" key="12">
    <source>
        <dbReference type="Proteomes" id="UP000264820"/>
    </source>
</evidence>
<evidence type="ECO:0000256" key="4">
    <source>
        <dbReference type="ARBA" id="ARBA00022737"/>
    </source>
</evidence>
<dbReference type="PRINTS" id="PR00930">
    <property type="entry name" value="HIGHMOBLTYIY"/>
</dbReference>
<keyword evidence="7" id="KW-0238">DNA-binding</keyword>
<dbReference type="Proteomes" id="UP000264820">
    <property type="component" value="Unplaced"/>
</dbReference>
<organism evidence="11 12">
    <name type="scientific">Hippocampus comes</name>
    <name type="common">Tiger tail seahorse</name>
    <dbReference type="NCBI Taxonomy" id="109280"/>
    <lineage>
        <taxon>Eukaryota</taxon>
        <taxon>Metazoa</taxon>
        <taxon>Chordata</taxon>
        <taxon>Craniata</taxon>
        <taxon>Vertebrata</taxon>
        <taxon>Euteleostomi</taxon>
        <taxon>Actinopterygii</taxon>
        <taxon>Neopterygii</taxon>
        <taxon>Teleostei</taxon>
        <taxon>Neoteleostei</taxon>
        <taxon>Acanthomorphata</taxon>
        <taxon>Syngnathiaria</taxon>
        <taxon>Syngnathiformes</taxon>
        <taxon>Syngnathoidei</taxon>
        <taxon>Syngnathidae</taxon>
        <taxon>Hippocampus</taxon>
    </lineage>
</organism>
<dbReference type="AlphaFoldDB" id="A0A3Q2XMP9"/>
<evidence type="ECO:0000256" key="7">
    <source>
        <dbReference type="ARBA" id="ARBA00023125"/>
    </source>
</evidence>
<protein>
    <submittedName>
        <fullName evidence="11">High mobility group protein HMGI-C-like</fullName>
    </submittedName>
</protein>
<accession>A0A3Q2XMP9</accession>
<keyword evidence="6" id="KW-0805">Transcription regulation</keyword>
<keyword evidence="12" id="KW-1185">Reference proteome</keyword>
<proteinExistence type="inferred from homology"/>
<name>A0A3Q2XMP9_HIPCM</name>
<comment type="subcellular location">
    <subcellularLocation>
        <location evidence="1">Nucleus</location>
    </subcellularLocation>
</comment>
<feature type="region of interest" description="Disordered" evidence="10">
    <location>
        <begin position="1"/>
        <end position="118"/>
    </location>
</feature>
<dbReference type="Ensembl" id="ENSHCOT00000012427.1">
    <property type="protein sequence ID" value="ENSHCOP00000001246.1"/>
    <property type="gene ID" value="ENSHCOG00000002177.1"/>
</dbReference>
<evidence type="ECO:0000256" key="8">
    <source>
        <dbReference type="ARBA" id="ARBA00023163"/>
    </source>
</evidence>
<dbReference type="OMA" id="SCGPKEP"/>
<dbReference type="GO" id="GO:0003712">
    <property type="term" value="F:transcription coregulator activity"/>
    <property type="evidence" value="ECO:0007669"/>
    <property type="project" value="TreeGrafter"/>
</dbReference>
<dbReference type="STRING" id="109280.ENSHCOP00000001246"/>
<evidence type="ECO:0000256" key="2">
    <source>
        <dbReference type="ARBA" id="ARBA00010812"/>
    </source>
</evidence>
<feature type="compositionally biased region" description="Basic residues" evidence="10">
    <location>
        <begin position="46"/>
        <end position="59"/>
    </location>
</feature>
<dbReference type="Ensembl" id="ENSHCOT00000012428.1">
    <property type="protein sequence ID" value="ENSHCOP00000001247.1"/>
    <property type="gene ID" value="ENSHCOG00000002177.1"/>
</dbReference>
<feature type="compositionally biased region" description="Low complexity" evidence="10">
    <location>
        <begin position="103"/>
        <end position="118"/>
    </location>
</feature>
<dbReference type="GO" id="GO:0003677">
    <property type="term" value="F:DNA binding"/>
    <property type="evidence" value="ECO:0007669"/>
    <property type="project" value="UniProtKB-KW"/>
</dbReference>
<evidence type="ECO:0000256" key="5">
    <source>
        <dbReference type="ARBA" id="ARBA00022990"/>
    </source>
</evidence>
<reference evidence="11" key="1">
    <citation type="submission" date="2025-05" db="UniProtKB">
        <authorList>
            <consortium name="Ensembl"/>
        </authorList>
    </citation>
    <scope>IDENTIFICATION</scope>
</reference>
<evidence type="ECO:0000256" key="9">
    <source>
        <dbReference type="ARBA" id="ARBA00023242"/>
    </source>
</evidence>
<dbReference type="PANTHER" id="PTHR23341">
    <property type="entry name" value="HIGH MOBILITY GROUP PROTEINS HMG-A AND C"/>
    <property type="match status" value="1"/>
</dbReference>
<evidence type="ECO:0000256" key="3">
    <source>
        <dbReference type="ARBA" id="ARBA00022553"/>
    </source>
</evidence>
<dbReference type="GO" id="GO:0005634">
    <property type="term" value="C:nucleus"/>
    <property type="evidence" value="ECO:0007669"/>
    <property type="project" value="UniProtKB-SubCell"/>
</dbReference>
<keyword evidence="5" id="KW-0007">Acetylation</keyword>
<evidence type="ECO:0000256" key="1">
    <source>
        <dbReference type="ARBA" id="ARBA00004123"/>
    </source>
</evidence>
<dbReference type="InterPro" id="IPR017956">
    <property type="entry name" value="AT_hook_DNA-bd_motif"/>
</dbReference>
<evidence type="ECO:0000256" key="10">
    <source>
        <dbReference type="SAM" id="MobiDB-lite"/>
    </source>
</evidence>
<dbReference type="InterPro" id="IPR000116">
    <property type="entry name" value="HMGA"/>
</dbReference>
<comment type="similarity">
    <text evidence="2">Belongs to the HMGA family.</text>
</comment>
<dbReference type="RefSeq" id="XP_019711987.1">
    <property type="nucleotide sequence ID" value="XM_019856428.1"/>
</dbReference>
<dbReference type="GO" id="GO:0006355">
    <property type="term" value="P:regulation of DNA-templated transcription"/>
    <property type="evidence" value="ECO:0007669"/>
    <property type="project" value="InterPro"/>
</dbReference>
<keyword evidence="3" id="KW-0597">Phosphoprotein</keyword>